<reference evidence="2 3" key="1">
    <citation type="submission" date="2018-03" db="EMBL/GenBank/DDBJ databases">
        <authorList>
            <person name="Guldener U."/>
        </authorList>
    </citation>
    <scope>NUCLEOTIDE SEQUENCE [LARGE SCALE GENOMIC DNA]</scope>
    <source>
        <strain evidence="2 3">NBRC100155</strain>
    </source>
</reference>
<dbReference type="EMBL" id="OOIN01000016">
    <property type="protein sequence ID" value="SPO26959.1"/>
    <property type="molecule type" value="Genomic_DNA"/>
</dbReference>
<protein>
    <submittedName>
        <fullName evidence="2">Uncharacterized protein</fullName>
    </submittedName>
</protein>
<name>A0A5C3ECS6_9BASI</name>
<feature type="chain" id="PRO_5023123227" evidence="1">
    <location>
        <begin position="28"/>
        <end position="177"/>
    </location>
</feature>
<sequence>MRVFRPRSIQLLFFASITLAGLPFGLASGPELSELEQQMYLKARKMYVSVPSEANIQFREGQDLNFYETRIPELRTKLHEGARVGPGVILVGQQETQLAPKTTFYAIMIRPTTTLGNSMGLAASPKSPMERTVFAFWKHQGHEVKLLRLDTVTQSGAEYGFRQLESLIPLSEVTKIH</sequence>
<dbReference type="AlphaFoldDB" id="A0A5C3ECS6"/>
<keyword evidence="1" id="KW-0732">Signal</keyword>
<dbReference type="OrthoDB" id="2546634at2759"/>
<evidence type="ECO:0000313" key="3">
    <source>
        <dbReference type="Proteomes" id="UP000324022"/>
    </source>
</evidence>
<dbReference type="Proteomes" id="UP000324022">
    <property type="component" value="Unassembled WGS sequence"/>
</dbReference>
<evidence type="ECO:0000313" key="2">
    <source>
        <dbReference type="EMBL" id="SPO26959.1"/>
    </source>
</evidence>
<gene>
    <name evidence="2" type="ORF">UTRI_10427_B</name>
</gene>
<evidence type="ECO:0000256" key="1">
    <source>
        <dbReference type="SAM" id="SignalP"/>
    </source>
</evidence>
<keyword evidence="3" id="KW-1185">Reference proteome</keyword>
<feature type="signal peptide" evidence="1">
    <location>
        <begin position="1"/>
        <end position="27"/>
    </location>
</feature>
<organism evidence="2 3">
    <name type="scientific">Ustilago trichophora</name>
    <dbReference type="NCBI Taxonomy" id="86804"/>
    <lineage>
        <taxon>Eukaryota</taxon>
        <taxon>Fungi</taxon>
        <taxon>Dikarya</taxon>
        <taxon>Basidiomycota</taxon>
        <taxon>Ustilaginomycotina</taxon>
        <taxon>Ustilaginomycetes</taxon>
        <taxon>Ustilaginales</taxon>
        <taxon>Ustilaginaceae</taxon>
        <taxon>Ustilago</taxon>
    </lineage>
</organism>
<accession>A0A5C3ECS6</accession>
<proteinExistence type="predicted"/>